<protein>
    <submittedName>
        <fullName evidence="1">Uncharacterized protein</fullName>
    </submittedName>
</protein>
<dbReference type="RefSeq" id="WP_337716760.1">
    <property type="nucleotide sequence ID" value="NZ_JBBEGL010000006.1"/>
</dbReference>
<name>A0ABU8NCD5_9PSEU</name>
<comment type="caution">
    <text evidence="1">The sequence shown here is derived from an EMBL/GenBank/DDBJ whole genome shotgun (WGS) entry which is preliminary data.</text>
</comment>
<gene>
    <name evidence="1" type="ORF">WCD41_22870</name>
</gene>
<proteinExistence type="predicted"/>
<evidence type="ECO:0000313" key="1">
    <source>
        <dbReference type="EMBL" id="MEJ2889321.1"/>
    </source>
</evidence>
<dbReference type="EMBL" id="JBBEGL010000006">
    <property type="protein sequence ID" value="MEJ2889321.1"/>
    <property type="molecule type" value="Genomic_DNA"/>
</dbReference>
<keyword evidence="2" id="KW-1185">Reference proteome</keyword>
<sequence>MSDEFITDGPFTFTVGGRTYVGHFDGSFLDADGNHIPHEVGVALYEASLQDDPAPVPTGRSAVTGEQVFSVSGTTAVRAPRSSMGESELLERHLQRWVKEFPSILGEDVLIVTEEFDRWTTASGDAAADRLDILALDPDGRLVVAELKRHRAPDGVLVQALNYAAMASRFDLSLLAQAHARFLAKNGEEVSAEEAGQRLRRWAPDVSDETLAPCRIVLVAEDYSPVLTNTCMFLLEAGLDLRLMRVGLHEMPGGTHAMTANQVIPVPQASDFMVRPNNERGRASGGRGNPRTERLVESGVIADGTELTITVPNVGEDRASIEAWLREDPERLRTTWHNDAREPIRWELDGSRWPMRGLIRELITRATGEPPRTGIWGPNWLVAPDGRTVARIDRDLREHDEEGTA</sequence>
<reference evidence="1 2" key="1">
    <citation type="submission" date="2024-03" db="EMBL/GenBank/DDBJ databases">
        <title>Actinomycetospora sp. OC33-EN06, a novel actinomycete isolated from wild orchid (Aerides multiflora).</title>
        <authorList>
            <person name="Suriyachadkun C."/>
        </authorList>
    </citation>
    <scope>NUCLEOTIDE SEQUENCE [LARGE SCALE GENOMIC DNA]</scope>
    <source>
        <strain evidence="1 2">OC33-EN06</strain>
    </source>
</reference>
<accession>A0ABU8NCD5</accession>
<organism evidence="1 2">
    <name type="scientific">Actinomycetospora aeridis</name>
    <dbReference type="NCBI Taxonomy" id="3129231"/>
    <lineage>
        <taxon>Bacteria</taxon>
        <taxon>Bacillati</taxon>
        <taxon>Actinomycetota</taxon>
        <taxon>Actinomycetes</taxon>
        <taxon>Pseudonocardiales</taxon>
        <taxon>Pseudonocardiaceae</taxon>
        <taxon>Actinomycetospora</taxon>
    </lineage>
</organism>
<dbReference type="Proteomes" id="UP001370100">
    <property type="component" value="Unassembled WGS sequence"/>
</dbReference>
<evidence type="ECO:0000313" key="2">
    <source>
        <dbReference type="Proteomes" id="UP001370100"/>
    </source>
</evidence>
<dbReference type="Gene3D" id="3.40.1350.10">
    <property type="match status" value="1"/>
</dbReference>
<dbReference type="InterPro" id="IPR011856">
    <property type="entry name" value="tRNA_endonuc-like_dom_sf"/>
</dbReference>